<feature type="binding site" evidence="10">
    <location>
        <position position="202"/>
    </location>
    <ligand>
        <name>UDP-N-acetyl-alpha-D-glucosamine</name>
        <dbReference type="ChEBI" id="CHEBI:57705"/>
    </ligand>
</feature>
<comment type="similarity">
    <text evidence="10">Belongs to the glycosyltransferase 28 family. MurG subfamily.</text>
</comment>
<name>A0ABX5FG94_9BURK</name>
<keyword evidence="7 10" id="KW-0472">Membrane</keyword>
<keyword evidence="6 10" id="KW-0573">Peptidoglycan synthesis</keyword>
<organism evidence="13 14">
    <name type="scientific">Candidatus Pandoraea novymonadis</name>
    <dbReference type="NCBI Taxonomy" id="1808959"/>
    <lineage>
        <taxon>Bacteria</taxon>
        <taxon>Pseudomonadati</taxon>
        <taxon>Pseudomonadota</taxon>
        <taxon>Betaproteobacteria</taxon>
        <taxon>Burkholderiales</taxon>
        <taxon>Burkholderiaceae</taxon>
        <taxon>Pandoraea</taxon>
    </lineage>
</organism>
<evidence type="ECO:0000259" key="11">
    <source>
        <dbReference type="Pfam" id="PF03033"/>
    </source>
</evidence>
<accession>A0ABX5FG94</accession>
<dbReference type="PANTHER" id="PTHR21015:SF22">
    <property type="entry name" value="GLYCOSYLTRANSFERASE"/>
    <property type="match status" value="1"/>
</dbReference>
<feature type="binding site" evidence="10">
    <location>
        <position position="301"/>
    </location>
    <ligand>
        <name>UDP-N-acetyl-alpha-D-glucosamine</name>
        <dbReference type="ChEBI" id="CHEBI:57705"/>
    </ligand>
</feature>
<keyword evidence="5 10" id="KW-0133">Cell shape</keyword>
<evidence type="ECO:0000256" key="6">
    <source>
        <dbReference type="ARBA" id="ARBA00022984"/>
    </source>
</evidence>
<feature type="binding site" evidence="10">
    <location>
        <position position="256"/>
    </location>
    <ligand>
        <name>UDP-N-acetyl-alpha-D-glucosamine</name>
        <dbReference type="ChEBI" id="CHEBI:57705"/>
    </ligand>
</feature>
<proteinExistence type="inferred from homology"/>
<protein>
    <recommendedName>
        <fullName evidence="10">UDP-N-acetylglucosamine--N-acetylmuramyl-(pentapeptide) pyrophosphoryl-undecaprenol N-acetylglucosamine transferase</fullName>
        <ecNumber evidence="10">2.4.1.227</ecNumber>
    </recommendedName>
    <alternativeName>
        <fullName evidence="10">Undecaprenyl-PP-MurNAc-pentapeptide-UDPGlcNAc GlcNAc transferase</fullName>
    </alternativeName>
</protein>
<keyword evidence="3 10" id="KW-0328">Glycosyltransferase</keyword>
<feature type="binding site" evidence="10">
    <location>
        <position position="174"/>
    </location>
    <ligand>
        <name>UDP-N-acetyl-alpha-D-glucosamine</name>
        <dbReference type="ChEBI" id="CHEBI:57705"/>
    </ligand>
</feature>
<dbReference type="PANTHER" id="PTHR21015">
    <property type="entry name" value="UDP-N-ACETYLGLUCOSAMINE--N-ACETYLMURAMYL-(PENTAPEPTIDE) PYROPHOSPHORYL-UNDECAPRENOL N-ACETYLGLUCOSAMINE TRANSFERASE 1"/>
    <property type="match status" value="1"/>
</dbReference>
<reference evidence="13 14" key="1">
    <citation type="journal article" date="2017" name="Front. Microbiol.">
        <title>Genome of Ca. Pandoraea novymonadis, an Endosymbiotic Bacterium of the Trypanosomatid Novymonas esmeraldas.</title>
        <authorList>
            <person name="Kostygov A.Y."/>
            <person name="Butenko A."/>
            <person name="Nenarokova A."/>
            <person name="Tashyreva D."/>
            <person name="Flegontov P."/>
            <person name="Lukes J."/>
            <person name="Yurchenko V."/>
        </authorList>
    </citation>
    <scope>NUCLEOTIDE SEQUENCE [LARGE SCALE GENOMIC DNA]</scope>
    <source>
        <strain evidence="13 14">E262</strain>
    </source>
</reference>
<feature type="binding site" evidence="10">
    <location>
        <begin position="26"/>
        <end position="28"/>
    </location>
    <ligand>
        <name>UDP-N-acetyl-alpha-D-glucosamine</name>
        <dbReference type="ChEBI" id="CHEBI:57705"/>
    </ligand>
</feature>
<feature type="domain" description="Glycosyltransferase family 28 N-terminal" evidence="11">
    <location>
        <begin position="20"/>
        <end position="156"/>
    </location>
</feature>
<keyword evidence="9 10" id="KW-0961">Cell wall biogenesis/degradation</keyword>
<comment type="caution">
    <text evidence="10">Lacks conserved residue(s) required for the propagation of feature annotation.</text>
</comment>
<dbReference type="NCBIfam" id="TIGR01133">
    <property type="entry name" value="murG"/>
    <property type="match status" value="1"/>
</dbReference>
<comment type="caution">
    <text evidence="13">The sequence shown here is derived from an EMBL/GenBank/DDBJ whole genome shotgun (WGS) entry which is preliminary data.</text>
</comment>
<evidence type="ECO:0000313" key="14">
    <source>
        <dbReference type="Proteomes" id="UP000242660"/>
    </source>
</evidence>
<comment type="subcellular location">
    <subcellularLocation>
        <location evidence="10">Cell membrane</location>
        <topology evidence="10">Peripheral membrane protein</topology>
        <orientation evidence="10">Cytoplasmic side</orientation>
    </subcellularLocation>
</comment>
<gene>
    <name evidence="10 13" type="primary">murG</name>
    <name evidence="13" type="ORF">BZL35_00637</name>
</gene>
<dbReference type="InterPro" id="IPR004276">
    <property type="entry name" value="GlycoTrans_28_N"/>
</dbReference>
<evidence type="ECO:0000256" key="2">
    <source>
        <dbReference type="ARBA" id="ARBA00022618"/>
    </source>
</evidence>
<evidence type="ECO:0000256" key="7">
    <source>
        <dbReference type="ARBA" id="ARBA00023136"/>
    </source>
</evidence>
<keyword evidence="8 10" id="KW-0131">Cell cycle</keyword>
<dbReference type="RefSeq" id="WP_106182714.1">
    <property type="nucleotide sequence ID" value="NZ_MUHY01000001.1"/>
</dbReference>
<dbReference type="InterPro" id="IPR006009">
    <property type="entry name" value="GlcNAc_MurG"/>
</dbReference>
<evidence type="ECO:0000256" key="5">
    <source>
        <dbReference type="ARBA" id="ARBA00022960"/>
    </source>
</evidence>
<keyword evidence="1 10" id="KW-1003">Cell membrane</keyword>
<feature type="binding site" evidence="10">
    <location>
        <position position="138"/>
    </location>
    <ligand>
        <name>UDP-N-acetyl-alpha-D-glucosamine</name>
        <dbReference type="ChEBI" id="CHEBI:57705"/>
    </ligand>
</feature>
<evidence type="ECO:0000256" key="9">
    <source>
        <dbReference type="ARBA" id="ARBA00023316"/>
    </source>
</evidence>
<comment type="pathway">
    <text evidence="10">Cell wall biogenesis; peptidoglycan biosynthesis.</text>
</comment>
<evidence type="ECO:0000259" key="12">
    <source>
        <dbReference type="Pfam" id="PF04101"/>
    </source>
</evidence>
<dbReference type="Gene3D" id="3.40.50.2000">
    <property type="entry name" value="Glycogen Phosphorylase B"/>
    <property type="match status" value="2"/>
</dbReference>
<comment type="function">
    <text evidence="10">Cell wall formation. Catalyzes the transfer of a GlcNAc subunit on undecaprenyl-pyrophosphoryl-MurNAc-pentapeptide (lipid intermediate I) to form undecaprenyl-pyrophosphoryl-MurNAc-(pentapeptide)GlcNAc (lipid intermediate II).</text>
</comment>
<dbReference type="InterPro" id="IPR007235">
    <property type="entry name" value="Glyco_trans_28_C"/>
</dbReference>
<keyword evidence="4 10" id="KW-0808">Transferase</keyword>
<evidence type="ECO:0000313" key="13">
    <source>
        <dbReference type="EMBL" id="PSB92395.1"/>
    </source>
</evidence>
<dbReference type="EC" id="2.4.1.227" evidence="10"/>
<keyword evidence="14" id="KW-1185">Reference proteome</keyword>
<evidence type="ECO:0000256" key="3">
    <source>
        <dbReference type="ARBA" id="ARBA00022676"/>
    </source>
</evidence>
<dbReference type="GO" id="GO:0016740">
    <property type="term" value="F:transferase activity"/>
    <property type="evidence" value="ECO:0007669"/>
    <property type="project" value="UniProtKB-KW"/>
</dbReference>
<dbReference type="Pfam" id="PF03033">
    <property type="entry name" value="Glyco_transf_28"/>
    <property type="match status" value="1"/>
</dbReference>
<evidence type="ECO:0000256" key="4">
    <source>
        <dbReference type="ARBA" id="ARBA00022679"/>
    </source>
</evidence>
<evidence type="ECO:0000256" key="8">
    <source>
        <dbReference type="ARBA" id="ARBA00023306"/>
    </source>
</evidence>
<feature type="domain" description="Glycosyl transferase family 28 C-terminal" evidence="12">
    <location>
        <begin position="196"/>
        <end position="357"/>
    </location>
</feature>
<evidence type="ECO:0000256" key="1">
    <source>
        <dbReference type="ARBA" id="ARBA00022475"/>
    </source>
</evidence>
<keyword evidence="2 10" id="KW-0132">Cell division</keyword>
<sequence length="368" mass="39793">MNVPLTDLPSSTQKQVRTLLVMGGGTGGHVFPGLAVANFLRLQGWKVLWLGNPDGIEATLVPKYDIPMVYIRIEGIRGKGWLRKFFLPFKLLPAFWKSLCEIRCIRPNIVLGMGGYITFPGGVIASLLGCPLVLHEQNSVMGLSNRLLACVADKVLLAFPKTLRDGQWVGNPIRVDFDALPDPSVRYEARKGPLRILVVGGSLGAAVLNDIVPKALAKLPCEERPYVVHQAGMKHIRTLQKNYASAGVMVEALPFIDDMVSAYADADLVICRAGAMTVAEVAAVGIAALFVPFPHAVDDHQTSNARFLTDEGAAILMTQSELSADRLAAWLRTQTRSTLLAIAQKAKIFAKSDATEQVALLCAALAKD</sequence>
<dbReference type="CDD" id="cd03785">
    <property type="entry name" value="GT28_MurG"/>
    <property type="match status" value="1"/>
</dbReference>
<dbReference type="Proteomes" id="UP000242660">
    <property type="component" value="Unassembled WGS sequence"/>
</dbReference>
<dbReference type="SUPFAM" id="SSF53756">
    <property type="entry name" value="UDP-Glycosyltransferase/glycogen phosphorylase"/>
    <property type="match status" value="1"/>
</dbReference>
<dbReference type="HAMAP" id="MF_00033">
    <property type="entry name" value="MurG"/>
    <property type="match status" value="1"/>
</dbReference>
<evidence type="ECO:0000256" key="10">
    <source>
        <dbReference type="HAMAP-Rule" id="MF_00033"/>
    </source>
</evidence>
<dbReference type="Pfam" id="PF04101">
    <property type="entry name" value="Glyco_tran_28_C"/>
    <property type="match status" value="1"/>
</dbReference>
<comment type="catalytic activity">
    <reaction evidence="10">
        <text>di-trans,octa-cis-undecaprenyl diphospho-N-acetyl-alpha-D-muramoyl-L-alanyl-D-glutamyl-meso-2,6-diaminopimeloyl-D-alanyl-D-alanine + UDP-N-acetyl-alpha-D-glucosamine = di-trans,octa-cis-undecaprenyl diphospho-[N-acetyl-alpha-D-glucosaminyl-(1-&gt;4)]-N-acetyl-alpha-D-muramoyl-L-alanyl-D-glutamyl-meso-2,6-diaminopimeloyl-D-alanyl-D-alanine + UDP + H(+)</text>
        <dbReference type="Rhea" id="RHEA:31227"/>
        <dbReference type="ChEBI" id="CHEBI:15378"/>
        <dbReference type="ChEBI" id="CHEBI:57705"/>
        <dbReference type="ChEBI" id="CHEBI:58223"/>
        <dbReference type="ChEBI" id="CHEBI:61387"/>
        <dbReference type="ChEBI" id="CHEBI:61388"/>
        <dbReference type="EC" id="2.4.1.227"/>
    </reaction>
</comment>
<dbReference type="EMBL" id="MUHY01000001">
    <property type="protein sequence ID" value="PSB92395.1"/>
    <property type="molecule type" value="Genomic_DNA"/>
</dbReference>